<sequence length="90" mass="9679">MEKIVLAIIILVCIVIIGICIAKKRPDLIVDFLLRASLGTAGIYLLDFIIGLGGYNVNVGVNVITILANGFLGLPGFILLYGLAFYYSMS</sequence>
<feature type="transmembrane region" description="Helical" evidence="1">
    <location>
        <begin position="34"/>
        <end position="57"/>
    </location>
</feature>
<keyword evidence="3" id="KW-1185">Reference proteome</keyword>
<reference evidence="3" key="1">
    <citation type="submission" date="2015-09" db="EMBL/GenBank/DDBJ databases">
        <authorList>
            <person name="Wibberg D."/>
        </authorList>
    </citation>
    <scope>NUCLEOTIDE SEQUENCE [LARGE SCALE GENOMIC DNA]</scope>
    <source>
        <strain evidence="3">SD1D</strain>
    </source>
</reference>
<accession>A0A0K8J2I6</accession>
<organism evidence="2 3">
    <name type="scientific">Herbinix luporum</name>
    <dbReference type="NCBI Taxonomy" id="1679721"/>
    <lineage>
        <taxon>Bacteria</taxon>
        <taxon>Bacillati</taxon>
        <taxon>Bacillota</taxon>
        <taxon>Clostridia</taxon>
        <taxon>Lachnospirales</taxon>
        <taxon>Lachnospiraceae</taxon>
        <taxon>Herbinix</taxon>
    </lineage>
</organism>
<dbReference type="KEGG" id="hsd:SD1D_0041"/>
<gene>
    <name evidence="2" type="ORF">SD1D_0041</name>
</gene>
<name>A0A0K8J2I6_9FIRM</name>
<feature type="transmembrane region" description="Helical" evidence="1">
    <location>
        <begin position="6"/>
        <end position="22"/>
    </location>
</feature>
<evidence type="ECO:0000313" key="2">
    <source>
        <dbReference type="EMBL" id="CUH91604.1"/>
    </source>
</evidence>
<keyword evidence="1" id="KW-0812">Transmembrane</keyword>
<proteinExistence type="predicted"/>
<evidence type="ECO:0000256" key="1">
    <source>
        <dbReference type="SAM" id="Phobius"/>
    </source>
</evidence>
<dbReference type="Pfam" id="PF07441">
    <property type="entry name" value="BofA"/>
    <property type="match status" value="1"/>
</dbReference>
<dbReference type="AlphaFoldDB" id="A0A0K8J2I6"/>
<evidence type="ECO:0000313" key="3">
    <source>
        <dbReference type="Proteomes" id="UP000196053"/>
    </source>
</evidence>
<keyword evidence="1" id="KW-1133">Transmembrane helix</keyword>
<feature type="transmembrane region" description="Helical" evidence="1">
    <location>
        <begin position="63"/>
        <end position="87"/>
    </location>
</feature>
<dbReference type="RefSeq" id="WP_058257061.1">
    <property type="nucleotide sequence ID" value="NZ_DUPS01000020.1"/>
</dbReference>
<dbReference type="Proteomes" id="UP000196053">
    <property type="component" value="Chromosome I"/>
</dbReference>
<dbReference type="EMBL" id="LN879430">
    <property type="protein sequence ID" value="CUH91604.1"/>
    <property type="molecule type" value="Genomic_DNA"/>
</dbReference>
<keyword evidence="1" id="KW-0472">Membrane</keyword>
<protein>
    <submittedName>
        <fullName evidence="2">Putative membrane protein</fullName>
    </submittedName>
</protein>
<dbReference type="InterPro" id="IPR010001">
    <property type="entry name" value="BofA"/>
</dbReference>